<dbReference type="InterPro" id="IPR008594">
    <property type="entry name" value="DcpS/DCS2"/>
</dbReference>
<keyword evidence="4" id="KW-1185">Reference proteome</keyword>
<dbReference type="RefSeq" id="XP_016211781.1">
    <property type="nucleotide sequence ID" value="XM_016360442.1"/>
</dbReference>
<dbReference type="SUPFAM" id="SSF102860">
    <property type="entry name" value="mRNA decapping enzyme DcpS N-terminal domain"/>
    <property type="match status" value="1"/>
</dbReference>
<dbReference type="PANTHER" id="PTHR12978:SF0">
    <property type="entry name" value="M7GPPPX DIPHOSPHATASE"/>
    <property type="match status" value="1"/>
</dbReference>
<dbReference type="Pfam" id="PF05652">
    <property type="entry name" value="DcpS"/>
    <property type="match status" value="1"/>
</dbReference>
<dbReference type="Gene3D" id="3.30.200.40">
    <property type="entry name" value="Scavenger mRNA decapping enzyme, N-terminal domain"/>
    <property type="match status" value="1"/>
</dbReference>
<dbReference type="VEuPathDB" id="FungiDB:PV09_06753"/>
<evidence type="ECO:0000313" key="4">
    <source>
        <dbReference type="Proteomes" id="UP000053259"/>
    </source>
</evidence>
<dbReference type="GO" id="GO:0016787">
    <property type="term" value="F:hydrolase activity"/>
    <property type="evidence" value="ECO:0007669"/>
    <property type="project" value="InterPro"/>
</dbReference>
<dbReference type="GO" id="GO:0000932">
    <property type="term" value="C:P-body"/>
    <property type="evidence" value="ECO:0007669"/>
    <property type="project" value="TreeGrafter"/>
</dbReference>
<name>A0A0D1YM83_9PEZI</name>
<dbReference type="InParanoid" id="A0A0D1YM83"/>
<dbReference type="InterPro" id="IPR011145">
    <property type="entry name" value="Scavenger_mRNA_decap_enz_N"/>
</dbReference>
<dbReference type="GO" id="GO:0005634">
    <property type="term" value="C:nucleus"/>
    <property type="evidence" value="ECO:0007669"/>
    <property type="project" value="TreeGrafter"/>
</dbReference>
<dbReference type="Proteomes" id="UP000053259">
    <property type="component" value="Unassembled WGS sequence"/>
</dbReference>
<dbReference type="FunCoup" id="A0A0D1YM83">
    <property type="interactions" value="903"/>
</dbReference>
<dbReference type="HOGENOM" id="CLU_041045_0_0_1"/>
<organism evidence="3 4">
    <name type="scientific">Verruconis gallopava</name>
    <dbReference type="NCBI Taxonomy" id="253628"/>
    <lineage>
        <taxon>Eukaryota</taxon>
        <taxon>Fungi</taxon>
        <taxon>Dikarya</taxon>
        <taxon>Ascomycota</taxon>
        <taxon>Pezizomycotina</taxon>
        <taxon>Dothideomycetes</taxon>
        <taxon>Pleosporomycetidae</taxon>
        <taxon>Venturiales</taxon>
        <taxon>Sympoventuriaceae</taxon>
        <taxon>Verruconis</taxon>
    </lineage>
</organism>
<dbReference type="GO" id="GO:0000290">
    <property type="term" value="P:deadenylation-dependent decapping of nuclear-transcribed mRNA"/>
    <property type="evidence" value="ECO:0007669"/>
    <property type="project" value="InterPro"/>
</dbReference>
<dbReference type="OrthoDB" id="10264956at2759"/>
<dbReference type="InterPro" id="IPR036265">
    <property type="entry name" value="HIT-like_sf"/>
</dbReference>
<dbReference type="Gene3D" id="3.30.428.10">
    <property type="entry name" value="HIT-like"/>
    <property type="match status" value="1"/>
</dbReference>
<reference evidence="3 4" key="1">
    <citation type="submission" date="2015-01" db="EMBL/GenBank/DDBJ databases">
        <title>The Genome Sequence of Ochroconis gallopava CBS43764.</title>
        <authorList>
            <consortium name="The Broad Institute Genomics Platform"/>
            <person name="Cuomo C."/>
            <person name="de Hoog S."/>
            <person name="Gorbushina A."/>
            <person name="Stielow B."/>
            <person name="Teixiera M."/>
            <person name="Abouelleil A."/>
            <person name="Chapman S.B."/>
            <person name="Priest M."/>
            <person name="Young S.K."/>
            <person name="Wortman J."/>
            <person name="Nusbaum C."/>
            <person name="Birren B."/>
        </authorList>
    </citation>
    <scope>NUCLEOTIDE SEQUENCE [LARGE SCALE GENOMIC DNA]</scope>
    <source>
        <strain evidence="3 4">CBS 43764</strain>
    </source>
</reference>
<evidence type="ECO:0000256" key="2">
    <source>
        <dbReference type="PIRSR" id="PIRSR028973-1"/>
    </source>
</evidence>
<dbReference type="Pfam" id="PF11969">
    <property type="entry name" value="DcpS_C"/>
    <property type="match status" value="1"/>
</dbReference>
<dbReference type="GeneID" id="27314726"/>
<dbReference type="SUPFAM" id="SSF54197">
    <property type="entry name" value="HIT-like"/>
    <property type="match status" value="1"/>
</dbReference>
<comment type="similarity">
    <text evidence="1">Belongs to the HIT family.</text>
</comment>
<gene>
    <name evidence="3" type="ORF">PV09_06753</name>
</gene>
<dbReference type="PANTHER" id="PTHR12978">
    <property type="entry name" value="HISTIDINE TRIAD HIT PROTEIN MEMBER"/>
    <property type="match status" value="1"/>
</dbReference>
<evidence type="ECO:0000313" key="3">
    <source>
        <dbReference type="EMBL" id="KIW01912.1"/>
    </source>
</evidence>
<dbReference type="GO" id="GO:0000340">
    <property type="term" value="F:RNA 7-methylguanosine cap binding"/>
    <property type="evidence" value="ECO:0007669"/>
    <property type="project" value="TreeGrafter"/>
</dbReference>
<dbReference type="AlphaFoldDB" id="A0A0D1YM83"/>
<protein>
    <recommendedName>
        <fullName evidence="5">Scavenger mRNA decapping enzyme</fullName>
    </recommendedName>
</protein>
<accession>A0A0D1YM83</accession>
<evidence type="ECO:0008006" key="5">
    <source>
        <dbReference type="Google" id="ProtNLM"/>
    </source>
</evidence>
<evidence type="ECO:0000256" key="1">
    <source>
        <dbReference type="ARBA" id="ARBA00010208"/>
    </source>
</evidence>
<dbReference type="PIRSF" id="PIRSF028973">
    <property type="entry name" value="Scavenger_mRNA_decap_enz"/>
    <property type="match status" value="1"/>
</dbReference>
<feature type="active site" description="Nucleophile" evidence="2">
    <location>
        <position position="259"/>
    </location>
</feature>
<dbReference type="STRING" id="253628.A0A0D1YM83"/>
<dbReference type="FunFam" id="3.30.428.10:FF:000016">
    <property type="entry name" value="Scavenger mRNA decapping enzyme"/>
    <property type="match status" value="1"/>
</dbReference>
<dbReference type="EMBL" id="KN847552">
    <property type="protein sequence ID" value="KIW01912.1"/>
    <property type="molecule type" value="Genomic_DNA"/>
</dbReference>
<proteinExistence type="inferred from homology"/>
<sequence>MGEGSLPAAEAEALIPQFVFERLLNQDQAGRRISLLGSIASKPALLVVERAPFANDVAHVSSLAQSLSKIKNLGNNDIYFWFMASSSTSATSTPVEDGAATKQPPDLKVNLIYPCTPKHVKKYSQQLLRMVSETPEVYRKYVRPYMERQRSDGRLDWMYNILEGRTEQDDVFFREPGPDGFLILPDLNWDRTTLLNLHVLALVERRDIWSLRDLSHAHVPWLKDMSAKILSATHKLYPDVERDQLKLYVHYQPTYYHFHVHVVHVMFEAGATQAVGKAFGLDNLIGQLEAMGEGKSMADVTLGYHLGEASELWTEVFGPLKEGKLP</sequence>